<dbReference type="EMBL" id="KZ454992">
    <property type="protein sequence ID" value="PKI83338.1"/>
    <property type="molecule type" value="Genomic_DNA"/>
</dbReference>
<keyword evidence="1" id="KW-0732">Signal</keyword>
<feature type="signal peptide" evidence="1">
    <location>
        <begin position="1"/>
        <end position="19"/>
    </location>
</feature>
<evidence type="ECO:0000313" key="3">
    <source>
        <dbReference type="Proteomes" id="UP000232875"/>
    </source>
</evidence>
<protein>
    <submittedName>
        <fullName evidence="2">Uncharacterized protein</fullName>
    </submittedName>
</protein>
<dbReference type="AlphaFoldDB" id="A0A2N1J9V7"/>
<accession>A0A2N1J9V7</accession>
<name>A0A2N1J9V7_9BASI</name>
<dbReference type="Proteomes" id="UP000232875">
    <property type="component" value="Unassembled WGS sequence"/>
</dbReference>
<gene>
    <name evidence="2" type="ORF">MVES_002788</name>
</gene>
<reference evidence="2 3" key="1">
    <citation type="submission" date="2017-10" db="EMBL/GenBank/DDBJ databases">
        <title>A novel species of cold-tolerant Malassezia isolated from bats.</title>
        <authorList>
            <person name="Lorch J.M."/>
            <person name="Palmer J.M."/>
            <person name="Vanderwolf K.J."/>
            <person name="Schmidt K.Z."/>
            <person name="Verant M.L."/>
            <person name="Weller T.J."/>
            <person name="Blehert D.S."/>
        </authorList>
    </citation>
    <scope>NUCLEOTIDE SEQUENCE [LARGE SCALE GENOMIC DNA]</scope>
    <source>
        <strain evidence="2 3">NWHC:44797-103</strain>
    </source>
</reference>
<evidence type="ECO:0000256" key="1">
    <source>
        <dbReference type="SAM" id="SignalP"/>
    </source>
</evidence>
<proteinExistence type="predicted"/>
<feature type="chain" id="PRO_5014858382" evidence="1">
    <location>
        <begin position="20"/>
        <end position="93"/>
    </location>
</feature>
<sequence length="93" mass="10284">MKLILVFTLFFTMLGMAMAHESAAALQVKAQKEMCGEATEVVKQIEGAIMLILPVLTTVLSAIGHPEVGPMIQMLVKDRTWTDADLARLSRRR</sequence>
<organism evidence="2 3">
    <name type="scientific">Malassezia vespertilionis</name>
    <dbReference type="NCBI Taxonomy" id="2020962"/>
    <lineage>
        <taxon>Eukaryota</taxon>
        <taxon>Fungi</taxon>
        <taxon>Dikarya</taxon>
        <taxon>Basidiomycota</taxon>
        <taxon>Ustilaginomycotina</taxon>
        <taxon>Malasseziomycetes</taxon>
        <taxon>Malasseziales</taxon>
        <taxon>Malasseziaceae</taxon>
        <taxon>Malassezia</taxon>
    </lineage>
</organism>
<keyword evidence="3" id="KW-1185">Reference proteome</keyword>
<evidence type="ECO:0000313" key="2">
    <source>
        <dbReference type="EMBL" id="PKI83338.1"/>
    </source>
</evidence>